<dbReference type="AlphaFoldDB" id="A0A5J9TF25"/>
<dbReference type="GO" id="GO:0005524">
    <property type="term" value="F:ATP binding"/>
    <property type="evidence" value="ECO:0007669"/>
    <property type="project" value="InterPro"/>
</dbReference>
<dbReference type="InterPro" id="IPR000719">
    <property type="entry name" value="Prot_kinase_dom"/>
</dbReference>
<dbReference type="GO" id="GO:0010073">
    <property type="term" value="P:meristem maintenance"/>
    <property type="evidence" value="ECO:0007669"/>
    <property type="project" value="InterPro"/>
</dbReference>
<feature type="region of interest" description="Disordered" evidence="1">
    <location>
        <begin position="143"/>
        <end position="170"/>
    </location>
</feature>
<comment type="caution">
    <text evidence="4">The sequence shown here is derived from an EMBL/GenBank/DDBJ whole genome shotgun (WGS) entry which is preliminary data.</text>
</comment>
<dbReference type="SUPFAM" id="SSF56112">
    <property type="entry name" value="Protein kinase-like (PK-like)"/>
    <property type="match status" value="1"/>
</dbReference>
<feature type="non-terminal residue" evidence="4">
    <location>
        <position position="1"/>
    </location>
</feature>
<organism evidence="4 5">
    <name type="scientific">Eragrostis curvula</name>
    <name type="common">weeping love grass</name>
    <dbReference type="NCBI Taxonomy" id="38414"/>
    <lineage>
        <taxon>Eukaryota</taxon>
        <taxon>Viridiplantae</taxon>
        <taxon>Streptophyta</taxon>
        <taxon>Embryophyta</taxon>
        <taxon>Tracheophyta</taxon>
        <taxon>Spermatophyta</taxon>
        <taxon>Magnoliopsida</taxon>
        <taxon>Liliopsida</taxon>
        <taxon>Poales</taxon>
        <taxon>Poaceae</taxon>
        <taxon>PACMAD clade</taxon>
        <taxon>Chloridoideae</taxon>
        <taxon>Eragrostideae</taxon>
        <taxon>Eragrostidinae</taxon>
        <taxon>Eragrostis</taxon>
    </lineage>
</organism>
<keyword evidence="2" id="KW-1133">Transmembrane helix</keyword>
<dbReference type="InterPro" id="IPR008271">
    <property type="entry name" value="Ser/Thr_kinase_AS"/>
</dbReference>
<dbReference type="Gene3D" id="3.30.200.20">
    <property type="entry name" value="Phosphorylase Kinase, domain 1"/>
    <property type="match status" value="1"/>
</dbReference>
<evidence type="ECO:0000313" key="5">
    <source>
        <dbReference type="Proteomes" id="UP000324897"/>
    </source>
</evidence>
<sequence length="882" mass="99269">MDGISWSTTLRKQKGGAGVGGLFTVHDASSGSSRDDNYTNYVEVQGSAPASSASGNGSATQPSPRRLQELRGVHRPSEKKSGRASKGRKSAPLCSYHRTASLLGGRVDCSGVAVVAVAGSALLLLLCTVVGTALLLRCVQRSHRHRQGERRSSPAVDLENHDNNDGPALRPELLRRRAAGYCYRELAAAAGNFAESRRIGRGGCGSVFRGYLAEQDRHVAVKVFSERGRREFDAEVSVMSQLRHRNVVRLVGWCDDGRKGRLLLAYELAPRGSLDRSLHDPERLLTWPERYRIALGVGPAILYLHTECEHCVLHGDIKPSNIMLDSSCNAKLGDFGLARLVDQAEPDTTQVVAGTVGVRRPRVQLGTEDMWLLYKECLKDAQVKIAEVIVDVVGRDGCAAIVPETVMLEDEPADVLTQEGLHVPECHDGSPMAPDLRYRLLDTTFDEEHRAHLMVDLGRKLKCMRSRTHKPLSWDERYAVYIGRAGLLPLARLVNAGLPRMDSAALTALVDRWRPETHTFHLPCGELTVTLQDVAMILGLPIDGLTMIGMVQPQGWRDMVEAALGLRPPEVEEDVKDRKTTGVSSAWLPEHFSNLEDPEAPDWLVERSARAWLWHLIGGFLFPDGSGNTISWMVFPIVAGTWENMATYSWGSGVLAYLYRQLCDGCRRSGQSSGLGGCLYLLQVWMWERLPVARPDRIPVEEWQFDDDGSLPTVGYLWKNCINVVGNKERRYLFYMNELDCLTQHQVEWTPYNRPEVMQMQLSPLCYRDKEFWRIKVPLIFYYAVEWHLPQRVMRQFDRLQVTNVPFTPTNKILHKCNRKKERGAVNWAEKHQAYIALWENRVNIKVQPTSGPRHLTVAFNEYLQWFHEVSRVHLKPALKIQ</sequence>
<feature type="transmembrane region" description="Helical" evidence="2">
    <location>
        <begin position="112"/>
        <end position="136"/>
    </location>
</feature>
<dbReference type="SMART" id="SM00220">
    <property type="entry name" value="S_TKc"/>
    <property type="match status" value="1"/>
</dbReference>
<dbReference type="InterPro" id="IPR044824">
    <property type="entry name" value="MAIN-like"/>
</dbReference>
<dbReference type="EMBL" id="RWGY01000039">
    <property type="protein sequence ID" value="TVU09231.1"/>
    <property type="molecule type" value="Genomic_DNA"/>
</dbReference>
<dbReference type="Pfam" id="PF00069">
    <property type="entry name" value="Pkinase"/>
    <property type="match status" value="1"/>
</dbReference>
<keyword evidence="5" id="KW-1185">Reference proteome</keyword>
<evidence type="ECO:0000256" key="2">
    <source>
        <dbReference type="SAM" id="Phobius"/>
    </source>
</evidence>
<evidence type="ECO:0000313" key="4">
    <source>
        <dbReference type="EMBL" id="TVU09231.1"/>
    </source>
</evidence>
<keyword evidence="2" id="KW-0812">Transmembrane</keyword>
<dbReference type="Proteomes" id="UP000324897">
    <property type="component" value="Chromosome 3"/>
</dbReference>
<proteinExistence type="predicted"/>
<evidence type="ECO:0000256" key="1">
    <source>
        <dbReference type="SAM" id="MobiDB-lite"/>
    </source>
</evidence>
<dbReference type="Pfam" id="PF10536">
    <property type="entry name" value="PMD"/>
    <property type="match status" value="1"/>
</dbReference>
<reference evidence="4 5" key="1">
    <citation type="journal article" date="2019" name="Sci. Rep.">
        <title>A high-quality genome of Eragrostis curvula grass provides insights into Poaceae evolution and supports new strategies to enhance forage quality.</title>
        <authorList>
            <person name="Carballo J."/>
            <person name="Santos B.A.C.M."/>
            <person name="Zappacosta D."/>
            <person name="Garbus I."/>
            <person name="Selva J.P."/>
            <person name="Gallo C.A."/>
            <person name="Diaz A."/>
            <person name="Albertini E."/>
            <person name="Caccamo M."/>
            <person name="Echenique V."/>
        </authorList>
    </citation>
    <scope>NUCLEOTIDE SEQUENCE [LARGE SCALE GENOMIC DNA]</scope>
    <source>
        <strain evidence="5">cv. Victoria</strain>
        <tissue evidence="4">Leaf</tissue>
    </source>
</reference>
<dbReference type="GO" id="GO:0004672">
    <property type="term" value="F:protein kinase activity"/>
    <property type="evidence" value="ECO:0007669"/>
    <property type="project" value="InterPro"/>
</dbReference>
<dbReference type="Gene3D" id="1.10.510.10">
    <property type="entry name" value="Transferase(Phosphotransferase) domain 1"/>
    <property type="match status" value="1"/>
</dbReference>
<name>A0A5J9TF25_9POAL</name>
<dbReference type="PANTHER" id="PTHR46033">
    <property type="entry name" value="PROTEIN MAIN-LIKE 2"/>
    <property type="match status" value="1"/>
</dbReference>
<dbReference type="PROSITE" id="PS50011">
    <property type="entry name" value="PROTEIN_KINASE_DOM"/>
    <property type="match status" value="1"/>
</dbReference>
<dbReference type="PANTHER" id="PTHR46033:SF82">
    <property type="entry name" value="AMINOTRANSFERASE-LIKE PLANT MOBILE DOMAIN-CONTAINING PROTEIN"/>
    <property type="match status" value="1"/>
</dbReference>
<keyword evidence="2" id="KW-0472">Membrane</keyword>
<dbReference type="OrthoDB" id="593744at2759"/>
<feature type="compositionally biased region" description="Polar residues" evidence="1">
    <location>
        <begin position="27"/>
        <end position="42"/>
    </location>
</feature>
<gene>
    <name evidence="4" type="ORF">EJB05_42682</name>
</gene>
<feature type="compositionally biased region" description="Basic and acidic residues" evidence="1">
    <location>
        <begin position="66"/>
        <end position="81"/>
    </location>
</feature>
<dbReference type="InterPro" id="IPR011009">
    <property type="entry name" value="Kinase-like_dom_sf"/>
</dbReference>
<feature type="domain" description="Protein kinase" evidence="3">
    <location>
        <begin position="193"/>
        <end position="472"/>
    </location>
</feature>
<protein>
    <recommendedName>
        <fullName evidence="3">Protein kinase domain-containing protein</fullName>
    </recommendedName>
</protein>
<dbReference type="Gramene" id="TVU09231">
    <property type="protein sequence ID" value="TVU09231"/>
    <property type="gene ID" value="EJB05_42682"/>
</dbReference>
<feature type="compositionally biased region" description="Low complexity" evidence="1">
    <location>
        <begin position="46"/>
        <end position="59"/>
    </location>
</feature>
<dbReference type="PROSITE" id="PS00108">
    <property type="entry name" value="PROTEIN_KINASE_ST"/>
    <property type="match status" value="1"/>
</dbReference>
<accession>A0A5J9TF25</accession>
<evidence type="ECO:0000259" key="3">
    <source>
        <dbReference type="PROSITE" id="PS50011"/>
    </source>
</evidence>
<feature type="compositionally biased region" description="Polar residues" evidence="1">
    <location>
        <begin position="1"/>
        <end position="10"/>
    </location>
</feature>
<dbReference type="InterPro" id="IPR019557">
    <property type="entry name" value="AminoTfrase-like_pln_mobile"/>
</dbReference>
<feature type="region of interest" description="Disordered" evidence="1">
    <location>
        <begin position="1"/>
        <end position="91"/>
    </location>
</feature>